<gene>
    <name evidence="3" type="ORF">JQV55_07795</name>
</gene>
<proteinExistence type="predicted"/>
<dbReference type="Gene3D" id="4.10.430.10">
    <property type="entry name" value="Histone-like protein H-NS, C-terminal domain"/>
    <property type="match status" value="1"/>
</dbReference>
<dbReference type="SUPFAM" id="SSF81273">
    <property type="entry name" value="H-NS histone-like proteins"/>
    <property type="match status" value="1"/>
</dbReference>
<dbReference type="EMBL" id="JAFBRM010000001">
    <property type="protein sequence ID" value="MBM1713458.1"/>
    <property type="molecule type" value="Genomic_DNA"/>
</dbReference>
<accession>A0AAE3B5S6</accession>
<feature type="domain" description="DNA-binding protein H-NS-like C-terminal" evidence="2">
    <location>
        <begin position="67"/>
        <end position="114"/>
    </location>
</feature>
<dbReference type="GO" id="GO:0003677">
    <property type="term" value="F:DNA binding"/>
    <property type="evidence" value="ECO:0007669"/>
    <property type="project" value="InterPro"/>
</dbReference>
<name>A0AAE3B5S6_9RHOB</name>
<dbReference type="AlphaFoldDB" id="A0AAE3B5S6"/>
<evidence type="ECO:0000313" key="3">
    <source>
        <dbReference type="EMBL" id="MBM1713458.1"/>
    </source>
</evidence>
<feature type="region of interest" description="Disordered" evidence="1">
    <location>
        <begin position="56"/>
        <end position="96"/>
    </location>
</feature>
<comment type="caution">
    <text evidence="3">The sequence shown here is derived from an EMBL/GenBank/DDBJ whole genome shotgun (WGS) entry which is preliminary data.</text>
</comment>
<dbReference type="SMART" id="SM00528">
    <property type="entry name" value="HNS"/>
    <property type="match status" value="1"/>
</dbReference>
<dbReference type="RefSeq" id="WP_064222512.1">
    <property type="nucleotide sequence ID" value="NZ_JAFBRH010000001.1"/>
</dbReference>
<feature type="compositionally biased region" description="Basic residues" evidence="1">
    <location>
        <begin position="62"/>
        <end position="75"/>
    </location>
</feature>
<sequence>MSFDLKSMTRKELEKHLKDVKKALASAQARDRREAKKAAEKAAAEFGFSLDELSENAPAPRKAVKSKVKKTKVKSKPMYANPADPDQTWTGKGRQPNWFREAVANGTNPDAMKI</sequence>
<evidence type="ECO:0000256" key="1">
    <source>
        <dbReference type="SAM" id="MobiDB-lite"/>
    </source>
</evidence>
<reference evidence="3 4" key="1">
    <citation type="submission" date="2021-01" db="EMBL/GenBank/DDBJ databases">
        <title>Diatom-associated Roseobacters Show Island Model of Population Structure.</title>
        <authorList>
            <person name="Qu L."/>
            <person name="Feng X."/>
            <person name="Chen Y."/>
            <person name="Li L."/>
            <person name="Wang X."/>
            <person name="Hu Z."/>
            <person name="Wang H."/>
            <person name="Luo H."/>
        </authorList>
    </citation>
    <scope>NUCLEOTIDE SEQUENCE [LARGE SCALE GENOMIC DNA]</scope>
    <source>
        <strain evidence="3 4">TR60-84</strain>
    </source>
</reference>
<dbReference type="Pfam" id="PF00816">
    <property type="entry name" value="Histone_HNS"/>
    <property type="match status" value="1"/>
</dbReference>
<dbReference type="InterPro" id="IPR037150">
    <property type="entry name" value="H-NS_C_dom_sf"/>
</dbReference>
<protein>
    <submittedName>
        <fullName evidence="3">H-NS histone family protein</fullName>
    </submittedName>
</protein>
<dbReference type="InterPro" id="IPR027444">
    <property type="entry name" value="H-NS_C_dom"/>
</dbReference>
<dbReference type="Proteomes" id="UP000732193">
    <property type="component" value="Unassembled WGS sequence"/>
</dbReference>
<organism evidence="3 4">
    <name type="scientific">Sulfitobacter geojensis</name>
    <dbReference type="NCBI Taxonomy" id="1342299"/>
    <lineage>
        <taxon>Bacteria</taxon>
        <taxon>Pseudomonadati</taxon>
        <taxon>Pseudomonadota</taxon>
        <taxon>Alphaproteobacteria</taxon>
        <taxon>Rhodobacterales</taxon>
        <taxon>Roseobacteraceae</taxon>
        <taxon>Sulfitobacter</taxon>
    </lineage>
</organism>
<evidence type="ECO:0000313" key="4">
    <source>
        <dbReference type="Proteomes" id="UP000732193"/>
    </source>
</evidence>
<evidence type="ECO:0000259" key="2">
    <source>
        <dbReference type="SMART" id="SM00528"/>
    </source>
</evidence>
<keyword evidence="4" id="KW-1185">Reference proteome</keyword>